<protein>
    <submittedName>
        <fullName evidence="1">Stage IV sporulation protein FB</fullName>
    </submittedName>
</protein>
<evidence type="ECO:0000313" key="2">
    <source>
        <dbReference type="Proteomes" id="UP001281447"/>
    </source>
</evidence>
<dbReference type="EMBL" id="JAWDIP010000004">
    <property type="protein sequence ID" value="MDY0396866.1"/>
    <property type="molecule type" value="Genomic_DNA"/>
</dbReference>
<proteinExistence type="predicted"/>
<keyword evidence="2" id="KW-1185">Reference proteome</keyword>
<accession>A0ABU5CDF4</accession>
<name>A0ABU5CDF4_9BACI</name>
<sequence length="96" mass="11181">MRFLLQRYHGKTYVAAVRPLVVGPDATLMEVFSRFERNKKHSVYITYPGGERRVLDENDCLRGFFHEKLHLKKSWGNSRDNLKVFFAAFLTDSAVS</sequence>
<reference evidence="1 2" key="1">
    <citation type="submission" date="2023-10" db="EMBL/GenBank/DDBJ databases">
        <title>Virgibacillus halophilus 5B73C genome.</title>
        <authorList>
            <person name="Miliotis G."/>
            <person name="Sengupta P."/>
            <person name="Hameed A."/>
            <person name="Chuvochina M."/>
            <person name="Mcdonagh F."/>
            <person name="Simpson A.C."/>
            <person name="Singh N.K."/>
            <person name="Rekha P.D."/>
            <person name="Raman K."/>
            <person name="Hugenholtz P."/>
            <person name="Venkateswaran K."/>
        </authorList>
    </citation>
    <scope>NUCLEOTIDE SEQUENCE [LARGE SCALE GENOMIC DNA]</scope>
    <source>
        <strain evidence="1 2">5B73C</strain>
    </source>
</reference>
<comment type="caution">
    <text evidence="1">The sequence shown here is derived from an EMBL/GenBank/DDBJ whole genome shotgun (WGS) entry which is preliminary data.</text>
</comment>
<gene>
    <name evidence="1" type="ORF">RWE15_24425</name>
</gene>
<dbReference type="Proteomes" id="UP001281447">
    <property type="component" value="Unassembled WGS sequence"/>
</dbReference>
<organism evidence="1 2">
    <name type="scientific">Tigheibacillus halophilus</name>
    <dbReference type="NCBI Taxonomy" id="361280"/>
    <lineage>
        <taxon>Bacteria</taxon>
        <taxon>Bacillati</taxon>
        <taxon>Bacillota</taxon>
        <taxon>Bacilli</taxon>
        <taxon>Bacillales</taxon>
        <taxon>Bacillaceae</taxon>
        <taxon>Tigheibacillus</taxon>
    </lineage>
</organism>
<evidence type="ECO:0000313" key="1">
    <source>
        <dbReference type="EMBL" id="MDY0396866.1"/>
    </source>
</evidence>